<sequence length="532" mass="59620">MAALGWCSSVLRISYRGGVSVHAVRSGCQYTSLASVPQVNYVLASHSVTIQQTRNSSFFNKLTADELWKGVLADSGAASRKGRGKRTKKRQKKDLNRGQFLGEGKSGFLWPGLNTPIVKTTAAQAIGRREQSQQEQLQADIIKQRDEWDKKRNTKVKRERGWTGSSWGGVSIGSPDPGPNGETYEDFDCRVIQLTKSELPTRSLRDSKVKNVFNMTAKEGRKKTVSALVAIGNGNGVAGFAVGKSADRMAAFRKAKNRATHYLHFIERYNDHTIYHDITSTFKRTSIRMKKQNFGYGLRCHRAIITMCKLIGIQDMYAKVSGSVNLLNLTRALFLGLYRQETHQTVADKKSLYVVEFRDECGPLPRIVATPQGAMRTDPEPEGEVPATKLDWHEIKAAQGMKKSAWANVKRTIWMLGWRAKFHGGGPKKMFAQGLTRSIGKKLLRVQQALPVCHANVASPACLSSVCPALRRQDQCHTQPAESLPPLRHGRIWRQLVSPRTSWKYNRDENHTTPHQALMFLVLHEFFGLFSV</sequence>
<evidence type="ECO:0000256" key="5">
    <source>
        <dbReference type="ARBA" id="ARBA00023274"/>
    </source>
</evidence>
<evidence type="ECO:0000256" key="1">
    <source>
        <dbReference type="ARBA" id="ARBA00004173"/>
    </source>
</evidence>
<dbReference type="PANTHER" id="PTHR48277">
    <property type="entry name" value="MITOCHONDRIAL RIBOSOMAL PROTEIN S5"/>
    <property type="match status" value="1"/>
</dbReference>
<organism evidence="12 13">
    <name type="scientific">Leptobrachium leishanense</name>
    <name type="common">Leishan spiny toad</name>
    <dbReference type="NCBI Taxonomy" id="445787"/>
    <lineage>
        <taxon>Eukaryota</taxon>
        <taxon>Metazoa</taxon>
        <taxon>Chordata</taxon>
        <taxon>Craniata</taxon>
        <taxon>Vertebrata</taxon>
        <taxon>Euteleostomi</taxon>
        <taxon>Amphibia</taxon>
        <taxon>Batrachia</taxon>
        <taxon>Anura</taxon>
        <taxon>Pelobatoidea</taxon>
        <taxon>Megophryidae</taxon>
        <taxon>Leptobrachium</taxon>
    </lineage>
</organism>
<dbReference type="InterPro" id="IPR013810">
    <property type="entry name" value="Ribosomal_uS5_N"/>
</dbReference>
<evidence type="ECO:0000256" key="7">
    <source>
        <dbReference type="ARBA" id="ARBA00041606"/>
    </source>
</evidence>
<evidence type="ECO:0000256" key="2">
    <source>
        <dbReference type="ARBA" id="ARBA00008945"/>
    </source>
</evidence>
<dbReference type="InterPro" id="IPR005324">
    <property type="entry name" value="Ribosomal_uS5_C"/>
</dbReference>
<feature type="domain" description="S5 DRBM" evidence="11">
    <location>
        <begin position="216"/>
        <end position="266"/>
    </location>
</feature>
<dbReference type="GO" id="GO:0006412">
    <property type="term" value="P:translation"/>
    <property type="evidence" value="ECO:0007669"/>
    <property type="project" value="InterPro"/>
</dbReference>
<dbReference type="OrthoDB" id="309483at2759"/>
<dbReference type="SUPFAM" id="SSF54768">
    <property type="entry name" value="dsRNA-binding domain-like"/>
    <property type="match status" value="1"/>
</dbReference>
<dbReference type="GO" id="GO:0005743">
    <property type="term" value="C:mitochondrial inner membrane"/>
    <property type="evidence" value="ECO:0007669"/>
    <property type="project" value="UniProtKB-ARBA"/>
</dbReference>
<reference evidence="12" key="1">
    <citation type="submission" date="2025-08" db="UniProtKB">
        <authorList>
            <consortium name="Ensembl"/>
        </authorList>
    </citation>
    <scope>IDENTIFICATION</scope>
</reference>
<dbReference type="GeneTree" id="ENSGT00390000001878"/>
<keyword evidence="4" id="KW-0496">Mitochondrion</keyword>
<comment type="similarity">
    <text evidence="2 9">Belongs to the universal ribosomal protein uS5 family.</text>
</comment>
<dbReference type="PROSITE" id="PS00585">
    <property type="entry name" value="RIBOSOMAL_S5"/>
    <property type="match status" value="1"/>
</dbReference>
<evidence type="ECO:0000313" key="13">
    <source>
        <dbReference type="Proteomes" id="UP000694569"/>
    </source>
</evidence>
<dbReference type="GO" id="GO:0003723">
    <property type="term" value="F:RNA binding"/>
    <property type="evidence" value="ECO:0007669"/>
    <property type="project" value="InterPro"/>
</dbReference>
<protein>
    <recommendedName>
        <fullName evidence="6">Small ribosomal subunit protein uS5m</fullName>
    </recommendedName>
    <alternativeName>
        <fullName evidence="7">28S ribosomal protein S5, mitochondrial</fullName>
    </alternativeName>
</protein>
<reference evidence="12" key="2">
    <citation type="submission" date="2025-09" db="UniProtKB">
        <authorList>
            <consortium name="Ensembl"/>
        </authorList>
    </citation>
    <scope>IDENTIFICATION</scope>
</reference>
<dbReference type="Proteomes" id="UP000694569">
    <property type="component" value="Unplaced"/>
</dbReference>
<dbReference type="Pfam" id="PF03719">
    <property type="entry name" value="Ribosomal_S5_C"/>
    <property type="match status" value="1"/>
</dbReference>
<evidence type="ECO:0000313" key="12">
    <source>
        <dbReference type="Ensembl" id="ENSLLEP00000044837.1"/>
    </source>
</evidence>
<proteinExistence type="inferred from homology"/>
<accession>A0A8C5R0A0</accession>
<dbReference type="InterPro" id="IPR048584">
    <property type="entry name" value="Ribosomal_uS5m_N"/>
</dbReference>
<dbReference type="Pfam" id="PF21251">
    <property type="entry name" value="Ribosomal_uS5m_N"/>
    <property type="match status" value="1"/>
</dbReference>
<name>A0A8C5R0A0_9ANUR</name>
<evidence type="ECO:0000256" key="8">
    <source>
        <dbReference type="PROSITE-ProRule" id="PRU00268"/>
    </source>
</evidence>
<evidence type="ECO:0000259" key="11">
    <source>
        <dbReference type="PROSITE" id="PS50881"/>
    </source>
</evidence>
<dbReference type="PANTHER" id="PTHR48277:SF1">
    <property type="entry name" value="MITOCHONDRIAL RIBOSOMAL PROTEIN S5"/>
    <property type="match status" value="1"/>
</dbReference>
<dbReference type="AlphaFoldDB" id="A0A8C5R0A0"/>
<evidence type="ECO:0000256" key="6">
    <source>
        <dbReference type="ARBA" id="ARBA00039335"/>
    </source>
</evidence>
<comment type="subcellular location">
    <subcellularLocation>
        <location evidence="1">Mitochondrion</location>
    </subcellularLocation>
</comment>
<dbReference type="FunFam" id="3.30.160.20:FF:000022">
    <property type="entry name" value="28S ribosomal protein S5, mitochondrial"/>
    <property type="match status" value="1"/>
</dbReference>
<dbReference type="SUPFAM" id="SSF54211">
    <property type="entry name" value="Ribosomal protein S5 domain 2-like"/>
    <property type="match status" value="1"/>
</dbReference>
<feature type="region of interest" description="Disordered" evidence="10">
    <location>
        <begin position="78"/>
        <end position="99"/>
    </location>
</feature>
<feature type="region of interest" description="Disordered" evidence="10">
    <location>
        <begin position="152"/>
        <end position="177"/>
    </location>
</feature>
<dbReference type="FunFam" id="3.30.230.10:FF:000002">
    <property type="entry name" value="30S ribosomal protein S5"/>
    <property type="match status" value="1"/>
</dbReference>
<dbReference type="InterPro" id="IPR020568">
    <property type="entry name" value="Ribosomal_Su5_D2-typ_SF"/>
</dbReference>
<evidence type="ECO:0000256" key="10">
    <source>
        <dbReference type="SAM" id="MobiDB-lite"/>
    </source>
</evidence>
<dbReference type="Ensembl" id="ENSLLET00000046632.1">
    <property type="protein sequence ID" value="ENSLLEP00000044837.1"/>
    <property type="gene ID" value="ENSLLEG00000028386.1"/>
</dbReference>
<dbReference type="Pfam" id="PF00333">
    <property type="entry name" value="Ribosomal_S5"/>
    <property type="match status" value="1"/>
</dbReference>
<dbReference type="InterPro" id="IPR018192">
    <property type="entry name" value="Ribosomal_uS5_N_CS"/>
</dbReference>
<dbReference type="Gene3D" id="3.30.160.20">
    <property type="match status" value="1"/>
</dbReference>
<dbReference type="Gene3D" id="3.30.230.10">
    <property type="match status" value="1"/>
</dbReference>
<evidence type="ECO:0000256" key="4">
    <source>
        <dbReference type="ARBA" id="ARBA00023128"/>
    </source>
</evidence>
<dbReference type="GO" id="GO:0003735">
    <property type="term" value="F:structural constituent of ribosome"/>
    <property type="evidence" value="ECO:0007669"/>
    <property type="project" value="UniProtKB-UniRule"/>
</dbReference>
<dbReference type="InterPro" id="IPR014721">
    <property type="entry name" value="Ribsml_uS5_D2-typ_fold_subgr"/>
</dbReference>
<keyword evidence="3 8" id="KW-0689">Ribosomal protein</keyword>
<evidence type="ECO:0000256" key="3">
    <source>
        <dbReference type="ARBA" id="ARBA00022980"/>
    </source>
</evidence>
<gene>
    <name evidence="12" type="primary">MRPS5</name>
</gene>
<evidence type="ECO:0000256" key="9">
    <source>
        <dbReference type="RuleBase" id="RU003823"/>
    </source>
</evidence>
<dbReference type="InterPro" id="IPR000851">
    <property type="entry name" value="Ribosomal_uS5"/>
</dbReference>
<keyword evidence="13" id="KW-1185">Reference proteome</keyword>
<feature type="compositionally biased region" description="Basic residues" evidence="10">
    <location>
        <begin position="80"/>
        <end position="92"/>
    </location>
</feature>
<dbReference type="GO" id="GO:0005763">
    <property type="term" value="C:mitochondrial small ribosomal subunit"/>
    <property type="evidence" value="ECO:0007669"/>
    <property type="project" value="UniProtKB-ARBA"/>
</dbReference>
<keyword evidence="5 8" id="KW-0687">Ribonucleoprotein</keyword>
<dbReference type="PROSITE" id="PS50881">
    <property type="entry name" value="S5_DSRBD"/>
    <property type="match status" value="1"/>
</dbReference>